<dbReference type="EMBL" id="GGEC01010861">
    <property type="protein sequence ID" value="MBW91344.1"/>
    <property type="molecule type" value="Transcribed_RNA"/>
</dbReference>
<name>A0A2P2JD03_RHIMU</name>
<dbReference type="AlphaFoldDB" id="A0A2P2JD03"/>
<sequence length="42" mass="4722">MITASNKHNKTLKAHMQEQDGTFTSLGLSIQTLHFTISQYSL</sequence>
<proteinExistence type="predicted"/>
<organism evidence="1">
    <name type="scientific">Rhizophora mucronata</name>
    <name type="common">Asiatic mangrove</name>
    <dbReference type="NCBI Taxonomy" id="61149"/>
    <lineage>
        <taxon>Eukaryota</taxon>
        <taxon>Viridiplantae</taxon>
        <taxon>Streptophyta</taxon>
        <taxon>Embryophyta</taxon>
        <taxon>Tracheophyta</taxon>
        <taxon>Spermatophyta</taxon>
        <taxon>Magnoliopsida</taxon>
        <taxon>eudicotyledons</taxon>
        <taxon>Gunneridae</taxon>
        <taxon>Pentapetalae</taxon>
        <taxon>rosids</taxon>
        <taxon>fabids</taxon>
        <taxon>Malpighiales</taxon>
        <taxon>Rhizophoraceae</taxon>
        <taxon>Rhizophora</taxon>
    </lineage>
</organism>
<reference evidence="1" key="1">
    <citation type="submission" date="2018-02" db="EMBL/GenBank/DDBJ databases">
        <title>Rhizophora mucronata_Transcriptome.</title>
        <authorList>
            <person name="Meera S.P."/>
            <person name="Sreeshan A."/>
            <person name="Augustine A."/>
        </authorList>
    </citation>
    <scope>NUCLEOTIDE SEQUENCE</scope>
    <source>
        <tissue evidence="1">Leaf</tissue>
    </source>
</reference>
<protein>
    <submittedName>
        <fullName evidence="1">Uncharacterized protein</fullName>
    </submittedName>
</protein>
<accession>A0A2P2JD03</accession>
<evidence type="ECO:0000313" key="1">
    <source>
        <dbReference type="EMBL" id="MBW91344.1"/>
    </source>
</evidence>